<accession>A0A9W6KP02</accession>
<gene>
    <name evidence="2" type="ORF">GCM10017581_064150</name>
</gene>
<organism evidence="2 3">
    <name type="scientific">Dactylosporangium matsuzakiense</name>
    <dbReference type="NCBI Taxonomy" id="53360"/>
    <lineage>
        <taxon>Bacteria</taxon>
        <taxon>Bacillati</taxon>
        <taxon>Actinomycetota</taxon>
        <taxon>Actinomycetes</taxon>
        <taxon>Micromonosporales</taxon>
        <taxon>Micromonosporaceae</taxon>
        <taxon>Dactylosporangium</taxon>
    </lineage>
</organism>
<comment type="caution">
    <text evidence="2">The sequence shown here is derived from an EMBL/GenBank/DDBJ whole genome shotgun (WGS) entry which is preliminary data.</text>
</comment>
<reference evidence="2" key="1">
    <citation type="journal article" date="2014" name="Int. J. Syst. Evol. Microbiol.">
        <title>Complete genome sequence of Corynebacterium casei LMG S-19264T (=DSM 44701T), isolated from a smear-ripened cheese.</title>
        <authorList>
            <consortium name="US DOE Joint Genome Institute (JGI-PGF)"/>
            <person name="Walter F."/>
            <person name="Albersmeier A."/>
            <person name="Kalinowski J."/>
            <person name="Ruckert C."/>
        </authorList>
    </citation>
    <scope>NUCLEOTIDE SEQUENCE</scope>
    <source>
        <strain evidence="2">VKM Ac-1321</strain>
    </source>
</reference>
<dbReference type="EMBL" id="BSFP01000048">
    <property type="protein sequence ID" value="GLL04668.1"/>
    <property type="molecule type" value="Genomic_DNA"/>
</dbReference>
<evidence type="ECO:0000256" key="1">
    <source>
        <dbReference type="SAM" id="MobiDB-lite"/>
    </source>
</evidence>
<evidence type="ECO:0000313" key="2">
    <source>
        <dbReference type="EMBL" id="GLL04668.1"/>
    </source>
</evidence>
<evidence type="ECO:0000313" key="3">
    <source>
        <dbReference type="Proteomes" id="UP001143480"/>
    </source>
</evidence>
<reference evidence="2" key="2">
    <citation type="submission" date="2023-01" db="EMBL/GenBank/DDBJ databases">
        <authorList>
            <person name="Sun Q."/>
            <person name="Evtushenko L."/>
        </authorList>
    </citation>
    <scope>NUCLEOTIDE SEQUENCE</scope>
    <source>
        <strain evidence="2">VKM Ac-1321</strain>
    </source>
</reference>
<sequence length="96" mass="10721">MTTPDQPAHQTSGSDRPLEPSGIVTVHCDHDVHQDAPPNQAFVVIDEFWPDRIAIAALGGDGLERRNQPREWLRPESPAQLRQARHADGHIIYVVD</sequence>
<feature type="region of interest" description="Disordered" evidence="1">
    <location>
        <begin position="1"/>
        <end position="21"/>
    </location>
</feature>
<feature type="compositionally biased region" description="Polar residues" evidence="1">
    <location>
        <begin position="1"/>
        <end position="14"/>
    </location>
</feature>
<name>A0A9W6KP02_9ACTN</name>
<protein>
    <submittedName>
        <fullName evidence="2">Uncharacterized protein</fullName>
    </submittedName>
</protein>
<keyword evidence="3" id="KW-1185">Reference proteome</keyword>
<proteinExistence type="predicted"/>
<dbReference type="AlphaFoldDB" id="A0A9W6KP02"/>
<dbReference type="Proteomes" id="UP001143480">
    <property type="component" value="Unassembled WGS sequence"/>
</dbReference>
<dbReference type="RefSeq" id="WP_261961843.1">
    <property type="nucleotide sequence ID" value="NZ_BAAAXA010000001.1"/>
</dbReference>